<name>A0ABQ9GFL6_9NEOP</name>
<dbReference type="Proteomes" id="UP001159363">
    <property type="component" value="Chromosome 11"/>
</dbReference>
<feature type="compositionally biased region" description="Basic and acidic residues" evidence="1">
    <location>
        <begin position="1"/>
        <end position="20"/>
    </location>
</feature>
<gene>
    <name evidence="2" type="ORF">PR048_027491</name>
</gene>
<evidence type="ECO:0000313" key="3">
    <source>
        <dbReference type="Proteomes" id="UP001159363"/>
    </source>
</evidence>
<comment type="caution">
    <text evidence="2">The sequence shown here is derived from an EMBL/GenBank/DDBJ whole genome shotgun (WGS) entry which is preliminary data.</text>
</comment>
<evidence type="ECO:0000313" key="2">
    <source>
        <dbReference type="EMBL" id="KAJ8871185.1"/>
    </source>
</evidence>
<protein>
    <submittedName>
        <fullName evidence="2">Uncharacterized protein</fullName>
    </submittedName>
</protein>
<proteinExistence type="predicted"/>
<evidence type="ECO:0000256" key="1">
    <source>
        <dbReference type="SAM" id="MobiDB-lite"/>
    </source>
</evidence>
<reference evidence="2 3" key="1">
    <citation type="submission" date="2023-02" db="EMBL/GenBank/DDBJ databases">
        <title>LHISI_Scaffold_Assembly.</title>
        <authorList>
            <person name="Stuart O.P."/>
            <person name="Cleave R."/>
            <person name="Magrath M.J.L."/>
            <person name="Mikheyev A.S."/>
        </authorList>
    </citation>
    <scope>NUCLEOTIDE SEQUENCE [LARGE SCALE GENOMIC DNA]</scope>
    <source>
        <strain evidence="2">Daus_M_001</strain>
        <tissue evidence="2">Leg muscle</tissue>
    </source>
</reference>
<sequence length="547" mass="60092">MEQCRNARPEETREISEKTRRPAASSGRIPSCDRGLNRFVFVGERREKRPAGGKSVTASIGAVKGATGKLDYWTGCAVAQVSELPPNPLYKGQTALLQQCCQNSLALPVALVLLARFLPTTAQAGCEQDGLVRERAPWLGRLASTEHRMHSAGAFLNQTRARAASVHILSILRPLGNAQAAQAIRTTVAQSECTTPNGRLVDLPYSQSSRPCSEHYDTMCARASMHRLYIASARSGKAGVTRENPPAIGNIRYVFHKQEIRVTRPGNEPGSPWCSWNSLTTLHHRDQLPSGVPSSIPQAIFVPMRVNQGEYGAAPERKGGGRGRSPRKLTDQWRRPARFPLVRLLASPLGEAGSILGGSAHVFSHVGIVPDAALVGGFSRGLSRFIRPCIPVLLHTHLTSPSSALKTSMLEHRESLCLSELYRRPRLTREQWHEARAGVSRHGAALVTARRCRLRQAVSTPAPVAMVARASLTWSHLRNAFVLSGPGERPCQLSGSRFLLVVRTWGMKENPSKVNERMLVLSENDMLLRPEDRYTLLPPALRLYSDE</sequence>
<organism evidence="2 3">
    <name type="scientific">Dryococelus australis</name>
    <dbReference type="NCBI Taxonomy" id="614101"/>
    <lineage>
        <taxon>Eukaryota</taxon>
        <taxon>Metazoa</taxon>
        <taxon>Ecdysozoa</taxon>
        <taxon>Arthropoda</taxon>
        <taxon>Hexapoda</taxon>
        <taxon>Insecta</taxon>
        <taxon>Pterygota</taxon>
        <taxon>Neoptera</taxon>
        <taxon>Polyneoptera</taxon>
        <taxon>Phasmatodea</taxon>
        <taxon>Verophasmatodea</taxon>
        <taxon>Anareolatae</taxon>
        <taxon>Phasmatidae</taxon>
        <taxon>Eurycanthinae</taxon>
        <taxon>Dryococelus</taxon>
    </lineage>
</organism>
<accession>A0ABQ9GFL6</accession>
<feature type="region of interest" description="Disordered" evidence="1">
    <location>
        <begin position="311"/>
        <end position="330"/>
    </location>
</feature>
<dbReference type="EMBL" id="JARBHB010000012">
    <property type="protein sequence ID" value="KAJ8871185.1"/>
    <property type="molecule type" value="Genomic_DNA"/>
</dbReference>
<feature type="region of interest" description="Disordered" evidence="1">
    <location>
        <begin position="1"/>
        <end position="31"/>
    </location>
</feature>
<keyword evidence="3" id="KW-1185">Reference proteome</keyword>